<accession>A0A418NDU2</accession>
<evidence type="ECO:0000313" key="2">
    <source>
        <dbReference type="EMBL" id="RIV75400.1"/>
    </source>
</evidence>
<evidence type="ECO:0000256" key="1">
    <source>
        <dbReference type="SAM" id="MobiDB-lite"/>
    </source>
</evidence>
<protein>
    <submittedName>
        <fullName evidence="2">Uncharacterized protein</fullName>
    </submittedName>
</protein>
<comment type="caution">
    <text evidence="2">The sequence shown here is derived from an EMBL/GenBank/DDBJ whole genome shotgun (WGS) entry which is preliminary data.</text>
</comment>
<dbReference type="Proteomes" id="UP000285092">
    <property type="component" value="Unassembled WGS sequence"/>
</dbReference>
<feature type="region of interest" description="Disordered" evidence="1">
    <location>
        <begin position="39"/>
        <end position="68"/>
    </location>
</feature>
<name>A0A418NDU2_9SPHN</name>
<gene>
    <name evidence="2" type="ORF">D2V04_13870</name>
</gene>
<proteinExistence type="predicted"/>
<dbReference type="EMBL" id="QXFK01000019">
    <property type="protein sequence ID" value="RIV75400.1"/>
    <property type="molecule type" value="Genomic_DNA"/>
</dbReference>
<reference evidence="2 3" key="1">
    <citation type="submission" date="2018-08" db="EMBL/GenBank/DDBJ databases">
        <title>Altererythrobacter sp.Ery1 and Ery12, the genome sequencing of novel strains in genus Alterythrobacter.</title>
        <authorList>
            <person name="Cheng H."/>
            <person name="Wu Y.-H."/>
            <person name="Fang C."/>
            <person name="Xu X.-W."/>
        </authorList>
    </citation>
    <scope>NUCLEOTIDE SEQUENCE [LARGE SCALE GENOMIC DNA]</scope>
    <source>
        <strain evidence="2 3">Ery1</strain>
    </source>
</reference>
<organism evidence="2 3">
    <name type="scientific">Pelagerythrobacter aerophilus</name>
    <dbReference type="NCBI Taxonomy" id="2306995"/>
    <lineage>
        <taxon>Bacteria</taxon>
        <taxon>Pseudomonadati</taxon>
        <taxon>Pseudomonadota</taxon>
        <taxon>Alphaproteobacteria</taxon>
        <taxon>Sphingomonadales</taxon>
        <taxon>Erythrobacteraceae</taxon>
        <taxon>Pelagerythrobacter</taxon>
    </lineage>
</organism>
<dbReference type="AlphaFoldDB" id="A0A418NDU2"/>
<sequence length="68" mass="7487">MFSVSDLTSALDTSCKAAGFSPRRSLFEVPGLCDECAQSRDDAKEPLRQMQRPRVRARDPGEIDGESV</sequence>
<evidence type="ECO:0000313" key="3">
    <source>
        <dbReference type="Proteomes" id="UP000285092"/>
    </source>
</evidence>
<keyword evidence="3" id="KW-1185">Reference proteome</keyword>